<evidence type="ECO:0000259" key="1">
    <source>
        <dbReference type="PROSITE" id="PS50801"/>
    </source>
</evidence>
<organism evidence="2 3">
    <name type="scientific">Actinoplanes aureus</name>
    <dbReference type="NCBI Taxonomy" id="2792083"/>
    <lineage>
        <taxon>Bacteria</taxon>
        <taxon>Bacillati</taxon>
        <taxon>Actinomycetota</taxon>
        <taxon>Actinomycetes</taxon>
        <taxon>Micromonosporales</taxon>
        <taxon>Micromonosporaceae</taxon>
        <taxon>Actinoplanes</taxon>
    </lineage>
</organism>
<name>A0A931CFC9_9ACTN</name>
<dbReference type="EMBL" id="JADQTO010000009">
    <property type="protein sequence ID" value="MBG0563890.1"/>
    <property type="molecule type" value="Genomic_DNA"/>
</dbReference>
<dbReference type="Pfam" id="PF13466">
    <property type="entry name" value="STAS_2"/>
    <property type="match status" value="1"/>
</dbReference>
<dbReference type="Gene3D" id="3.30.750.24">
    <property type="entry name" value="STAS domain"/>
    <property type="match status" value="1"/>
</dbReference>
<dbReference type="PROSITE" id="PS50801">
    <property type="entry name" value="STAS"/>
    <property type="match status" value="1"/>
</dbReference>
<dbReference type="SUPFAM" id="SSF52091">
    <property type="entry name" value="SpoIIaa-like"/>
    <property type="match status" value="1"/>
</dbReference>
<dbReference type="RefSeq" id="WP_196415666.1">
    <property type="nucleotide sequence ID" value="NZ_JADQTO010000009.1"/>
</dbReference>
<dbReference type="InterPro" id="IPR036513">
    <property type="entry name" value="STAS_dom_sf"/>
</dbReference>
<evidence type="ECO:0000313" key="2">
    <source>
        <dbReference type="EMBL" id="MBG0563890.1"/>
    </source>
</evidence>
<dbReference type="Proteomes" id="UP000598146">
    <property type="component" value="Unassembled WGS sequence"/>
</dbReference>
<reference evidence="2" key="1">
    <citation type="submission" date="2020-11" db="EMBL/GenBank/DDBJ databases">
        <title>Isolation and identification of active actinomycetes.</title>
        <authorList>
            <person name="Sun X."/>
        </authorList>
    </citation>
    <scope>NUCLEOTIDE SEQUENCE</scope>
    <source>
        <strain evidence="2">NEAU-A11</strain>
    </source>
</reference>
<dbReference type="InterPro" id="IPR058548">
    <property type="entry name" value="MlaB-like_STAS"/>
</dbReference>
<dbReference type="CDD" id="cd07043">
    <property type="entry name" value="STAS_anti-anti-sigma_factors"/>
    <property type="match status" value="1"/>
</dbReference>
<proteinExistence type="predicted"/>
<gene>
    <name evidence="2" type="ORF">I4J89_20815</name>
</gene>
<keyword evidence="3" id="KW-1185">Reference proteome</keyword>
<dbReference type="AlphaFoldDB" id="A0A931CFC9"/>
<comment type="caution">
    <text evidence="2">The sequence shown here is derived from an EMBL/GenBank/DDBJ whole genome shotgun (WGS) entry which is preliminary data.</text>
</comment>
<accession>A0A931CFC9</accession>
<sequence length="113" mass="12125">MTATTVDIGNDPDGTLVIQPHGSLDADDAVELRRALVQAIRHTRPLRLVLDLGDVREIDPINLGTLAAACRLGDDHQVAVFLDHPRVAIAALLTTAGVPAHRLRHIIENPLPA</sequence>
<evidence type="ECO:0000313" key="3">
    <source>
        <dbReference type="Proteomes" id="UP000598146"/>
    </source>
</evidence>
<feature type="domain" description="STAS" evidence="1">
    <location>
        <begin position="13"/>
        <end position="113"/>
    </location>
</feature>
<dbReference type="InterPro" id="IPR002645">
    <property type="entry name" value="STAS_dom"/>
</dbReference>
<protein>
    <submittedName>
        <fullName evidence="2">STAS domain-containing protein</fullName>
    </submittedName>
</protein>